<dbReference type="InterPro" id="IPR024079">
    <property type="entry name" value="MetalloPept_cat_dom_sf"/>
</dbReference>
<dbReference type="SUPFAM" id="SSF55486">
    <property type="entry name" value="Metalloproteases ('zincins'), catalytic domain"/>
    <property type="match status" value="1"/>
</dbReference>
<comment type="cofactor">
    <cofactor evidence="1">
        <name>Zn(2+)</name>
        <dbReference type="ChEBI" id="CHEBI:29105"/>
    </cofactor>
</comment>
<reference evidence="11" key="1">
    <citation type="submission" date="2016-11" db="EMBL/GenBank/DDBJ databases">
        <title>Actinomyces gypaetusis sp. nov. isolated from Gypaetus barbatus in Qinghai Tibet Plateau China.</title>
        <authorList>
            <person name="Meng X."/>
        </authorList>
    </citation>
    <scope>NUCLEOTIDE SEQUENCE [LARGE SCALE GENOMIC DNA]</scope>
    <source>
        <strain evidence="11">DSM 15383</strain>
    </source>
</reference>
<evidence type="ECO:0000256" key="4">
    <source>
        <dbReference type="ARBA" id="ARBA00022723"/>
    </source>
</evidence>
<dbReference type="GO" id="GO:0005886">
    <property type="term" value="C:plasma membrane"/>
    <property type="evidence" value="ECO:0007669"/>
    <property type="project" value="TreeGrafter"/>
</dbReference>
<dbReference type="GO" id="GO:0016485">
    <property type="term" value="P:protein processing"/>
    <property type="evidence" value="ECO:0007669"/>
    <property type="project" value="TreeGrafter"/>
</dbReference>
<dbReference type="InterPro" id="IPR000718">
    <property type="entry name" value="Peptidase_M13"/>
</dbReference>
<dbReference type="InterPro" id="IPR042089">
    <property type="entry name" value="Peptidase_M13_dom_2"/>
</dbReference>
<keyword evidence="3" id="KW-0645">Protease</keyword>
<gene>
    <name evidence="10" type="ORF">BM477_05050</name>
</gene>
<dbReference type="PROSITE" id="PS51885">
    <property type="entry name" value="NEPRILYSIN"/>
    <property type="match status" value="1"/>
</dbReference>
<evidence type="ECO:0000313" key="11">
    <source>
        <dbReference type="Proteomes" id="UP000186465"/>
    </source>
</evidence>
<keyword evidence="7" id="KW-0482">Metalloprotease</keyword>
<organism evidence="10 11">
    <name type="scientific">Boudabousia marimammalium</name>
    <dbReference type="NCBI Taxonomy" id="156892"/>
    <lineage>
        <taxon>Bacteria</taxon>
        <taxon>Bacillati</taxon>
        <taxon>Actinomycetota</taxon>
        <taxon>Actinomycetes</taxon>
        <taxon>Actinomycetales</taxon>
        <taxon>Actinomycetaceae</taxon>
        <taxon>Boudabousia</taxon>
    </lineage>
</organism>
<evidence type="ECO:0000259" key="9">
    <source>
        <dbReference type="Pfam" id="PF05649"/>
    </source>
</evidence>
<accession>A0A1Q5PP97</accession>
<sequence>MINPNSPLLDGRDETVRPQDDLYRAVNGGWINSFTIPSDRPWHGSFLELRDNAEEATREIIEDCADGKITGPDAQRIAHLYNAFMDEAKVEAEGVGPLVPWFERVRSANSHEALARLMGDEMAQGTSGLFSIYVTIDPNDPSRYVVAWGQGGISLPDRSYYLEDNYAELREAYVAHMERLLTLATAVPAVEAAEAAVTLMKLETELAKLHWDRVESRDADKTNNPMTWEQLQALAPEFQWNAWLEGMAPAADSFANLIISQPSFAEGAARLWQETDVHTWQLWLLWKITQAGASKVNAEVVEENFSFWGRILTGTQELRARWKRGVSLVEDALGEAVGRIYVDRHFPAENKAQVQKLVDNLIAAYRSSIQNLDWMTEETKLRALEKLDAFVPKIGYPTQWKDYSSMELSGTDLVSLDRQTARFEAATELGKIGGPILTYEWHMTPQTVNAYYNPVANEIVFPAAILQPPFFSADAPDAVNYAGIGAVIGHEIGHGFDDQGSKFDGTGAMNDWWTAADRAEFEKRTAQLIAQYNEFSPLQLGDSEKYRVNGALTIGENIGDLGGLSIAWKAWLLALQEQGVSSVEEAPAVDGIPAAQAFFYSWARIWRSKAHNEFAIQLLQIDPHSPNEFRANGIVRNLDAFMSAFEVKAGDGLWLAPAERVTIW</sequence>
<feature type="domain" description="Peptidase M13 N-terminal" evidence="9">
    <location>
        <begin position="18"/>
        <end position="397"/>
    </location>
</feature>
<keyword evidence="4" id="KW-0479">Metal-binding</keyword>
<protein>
    <recommendedName>
        <fullName evidence="12">Peptidase M13</fullName>
    </recommendedName>
</protein>
<evidence type="ECO:0000259" key="8">
    <source>
        <dbReference type="Pfam" id="PF01431"/>
    </source>
</evidence>
<evidence type="ECO:0000256" key="6">
    <source>
        <dbReference type="ARBA" id="ARBA00022833"/>
    </source>
</evidence>
<evidence type="ECO:0008006" key="12">
    <source>
        <dbReference type="Google" id="ProtNLM"/>
    </source>
</evidence>
<evidence type="ECO:0000256" key="3">
    <source>
        <dbReference type="ARBA" id="ARBA00022670"/>
    </source>
</evidence>
<feature type="domain" description="Peptidase M13 C-terminal" evidence="8">
    <location>
        <begin position="449"/>
        <end position="661"/>
    </location>
</feature>
<dbReference type="GO" id="GO:0004222">
    <property type="term" value="F:metalloendopeptidase activity"/>
    <property type="evidence" value="ECO:0007669"/>
    <property type="project" value="InterPro"/>
</dbReference>
<dbReference type="STRING" id="156892.BM477_05050"/>
<comment type="caution">
    <text evidence="10">The sequence shown here is derived from an EMBL/GenBank/DDBJ whole genome shotgun (WGS) entry which is preliminary data.</text>
</comment>
<dbReference type="PRINTS" id="PR00786">
    <property type="entry name" value="NEPRILYSIN"/>
</dbReference>
<dbReference type="AlphaFoldDB" id="A0A1Q5PP97"/>
<dbReference type="Proteomes" id="UP000186465">
    <property type="component" value="Unassembled WGS sequence"/>
</dbReference>
<keyword evidence="5" id="KW-0378">Hydrolase</keyword>
<evidence type="ECO:0000256" key="5">
    <source>
        <dbReference type="ARBA" id="ARBA00022801"/>
    </source>
</evidence>
<dbReference type="CDD" id="cd08662">
    <property type="entry name" value="M13"/>
    <property type="match status" value="1"/>
</dbReference>
<proteinExistence type="inferred from homology"/>
<dbReference type="Gene3D" id="3.40.390.10">
    <property type="entry name" value="Collagenase (Catalytic Domain)"/>
    <property type="match status" value="1"/>
</dbReference>
<dbReference type="InterPro" id="IPR018497">
    <property type="entry name" value="Peptidase_M13_C"/>
</dbReference>
<dbReference type="OrthoDB" id="9775677at2"/>
<dbReference type="Gene3D" id="1.10.1380.10">
    <property type="entry name" value="Neutral endopeptidase , domain2"/>
    <property type="match status" value="1"/>
</dbReference>
<evidence type="ECO:0000313" key="10">
    <source>
        <dbReference type="EMBL" id="OKL49346.1"/>
    </source>
</evidence>
<dbReference type="PANTHER" id="PTHR11733:SF167">
    <property type="entry name" value="FI17812P1-RELATED"/>
    <property type="match status" value="1"/>
</dbReference>
<dbReference type="GO" id="GO:0046872">
    <property type="term" value="F:metal ion binding"/>
    <property type="evidence" value="ECO:0007669"/>
    <property type="project" value="UniProtKB-KW"/>
</dbReference>
<dbReference type="Pfam" id="PF01431">
    <property type="entry name" value="Peptidase_M13"/>
    <property type="match status" value="1"/>
</dbReference>
<evidence type="ECO:0000256" key="2">
    <source>
        <dbReference type="ARBA" id="ARBA00007357"/>
    </source>
</evidence>
<evidence type="ECO:0000256" key="1">
    <source>
        <dbReference type="ARBA" id="ARBA00001947"/>
    </source>
</evidence>
<comment type="similarity">
    <text evidence="2">Belongs to the peptidase M13 family.</text>
</comment>
<evidence type="ECO:0000256" key="7">
    <source>
        <dbReference type="ARBA" id="ARBA00023049"/>
    </source>
</evidence>
<dbReference type="Pfam" id="PF05649">
    <property type="entry name" value="Peptidase_M13_N"/>
    <property type="match status" value="1"/>
</dbReference>
<dbReference type="EMBL" id="MPDM01000004">
    <property type="protein sequence ID" value="OKL49346.1"/>
    <property type="molecule type" value="Genomic_DNA"/>
</dbReference>
<dbReference type="InterPro" id="IPR008753">
    <property type="entry name" value="Peptidase_M13_N"/>
</dbReference>
<name>A0A1Q5PP97_9ACTO</name>
<dbReference type="PANTHER" id="PTHR11733">
    <property type="entry name" value="ZINC METALLOPROTEASE FAMILY M13 NEPRILYSIN-RELATED"/>
    <property type="match status" value="1"/>
</dbReference>
<keyword evidence="6" id="KW-0862">Zinc</keyword>
<keyword evidence="11" id="KW-1185">Reference proteome</keyword>